<proteinExistence type="predicted"/>
<reference evidence="1" key="1">
    <citation type="submission" date="2014-11" db="EMBL/GenBank/DDBJ databases">
        <authorList>
            <person name="Amaro Gonzalez C."/>
        </authorList>
    </citation>
    <scope>NUCLEOTIDE SEQUENCE</scope>
</reference>
<evidence type="ECO:0000313" key="1">
    <source>
        <dbReference type="EMBL" id="JAH03903.1"/>
    </source>
</evidence>
<name>A0A0E9PJ92_ANGAN</name>
<sequence>MCILTTDCLTVSQFSKR</sequence>
<dbReference type="EMBL" id="GBXM01104674">
    <property type="protein sequence ID" value="JAH03903.1"/>
    <property type="molecule type" value="Transcribed_RNA"/>
</dbReference>
<reference evidence="1" key="2">
    <citation type="journal article" date="2015" name="Fish Shellfish Immunol.">
        <title>Early steps in the European eel (Anguilla anguilla)-Vibrio vulnificus interaction in the gills: Role of the RtxA13 toxin.</title>
        <authorList>
            <person name="Callol A."/>
            <person name="Pajuelo D."/>
            <person name="Ebbesson L."/>
            <person name="Teles M."/>
            <person name="MacKenzie S."/>
            <person name="Amaro C."/>
        </authorList>
    </citation>
    <scope>NUCLEOTIDE SEQUENCE</scope>
</reference>
<protein>
    <submittedName>
        <fullName evidence="1">Uncharacterized protein</fullName>
    </submittedName>
</protein>
<accession>A0A0E9PJ92</accession>
<organism evidence="1">
    <name type="scientific">Anguilla anguilla</name>
    <name type="common">European freshwater eel</name>
    <name type="synonym">Muraena anguilla</name>
    <dbReference type="NCBI Taxonomy" id="7936"/>
    <lineage>
        <taxon>Eukaryota</taxon>
        <taxon>Metazoa</taxon>
        <taxon>Chordata</taxon>
        <taxon>Craniata</taxon>
        <taxon>Vertebrata</taxon>
        <taxon>Euteleostomi</taxon>
        <taxon>Actinopterygii</taxon>
        <taxon>Neopterygii</taxon>
        <taxon>Teleostei</taxon>
        <taxon>Anguilliformes</taxon>
        <taxon>Anguillidae</taxon>
        <taxon>Anguilla</taxon>
    </lineage>
</organism>
<dbReference type="AlphaFoldDB" id="A0A0E9PJ92"/>